<keyword evidence="1" id="KW-1133">Transmembrane helix</keyword>
<keyword evidence="3" id="KW-1185">Reference proteome</keyword>
<dbReference type="OrthoDB" id="4840990at2759"/>
<protein>
    <submittedName>
        <fullName evidence="2">Uncharacterized protein</fullName>
    </submittedName>
</protein>
<reference evidence="2 3" key="1">
    <citation type="journal article" date="2020" name="G3 (Bethesda)">
        <title>Genetic Underpinnings of Host Manipulation by Ophiocordyceps as Revealed by Comparative Transcriptomics.</title>
        <authorList>
            <person name="Will I."/>
            <person name="Das B."/>
            <person name="Trinh T."/>
            <person name="Brachmann A."/>
            <person name="Ohm R.A."/>
            <person name="de Bekker C."/>
        </authorList>
    </citation>
    <scope>NUCLEOTIDE SEQUENCE [LARGE SCALE GENOMIC DNA]</scope>
    <source>
        <strain evidence="2 3">EC05</strain>
    </source>
</reference>
<feature type="transmembrane region" description="Helical" evidence="1">
    <location>
        <begin position="74"/>
        <end position="96"/>
    </location>
</feature>
<gene>
    <name evidence="2" type="ORF">GQ602_001121</name>
</gene>
<dbReference type="EMBL" id="JAACLJ010000001">
    <property type="protein sequence ID" value="KAF4595508.1"/>
    <property type="molecule type" value="Genomic_DNA"/>
</dbReference>
<accession>A0A8H4QDR0</accession>
<dbReference type="AlphaFoldDB" id="A0A8H4QDR0"/>
<evidence type="ECO:0000313" key="3">
    <source>
        <dbReference type="Proteomes" id="UP000562929"/>
    </source>
</evidence>
<sequence length="115" mass="12865">MNDCPVLLTGWHLGHVLPSRRLPLPLPTFLQEPFPPLPPKKSLPTSPPSTNAGMEMPVFTIPYAHFSEEKVLDIIWIGLLSVEVLLIVGVALQALLRRLRRKPGLVFATDRRLKS</sequence>
<dbReference type="Proteomes" id="UP000562929">
    <property type="component" value="Unassembled WGS sequence"/>
</dbReference>
<name>A0A8H4QDR0_9HYPO</name>
<comment type="caution">
    <text evidence="2">The sequence shown here is derived from an EMBL/GenBank/DDBJ whole genome shotgun (WGS) entry which is preliminary data.</text>
</comment>
<evidence type="ECO:0000256" key="1">
    <source>
        <dbReference type="SAM" id="Phobius"/>
    </source>
</evidence>
<keyword evidence="1" id="KW-0472">Membrane</keyword>
<proteinExistence type="predicted"/>
<organism evidence="2 3">
    <name type="scientific">Ophiocordyceps camponoti-floridani</name>
    <dbReference type="NCBI Taxonomy" id="2030778"/>
    <lineage>
        <taxon>Eukaryota</taxon>
        <taxon>Fungi</taxon>
        <taxon>Dikarya</taxon>
        <taxon>Ascomycota</taxon>
        <taxon>Pezizomycotina</taxon>
        <taxon>Sordariomycetes</taxon>
        <taxon>Hypocreomycetidae</taxon>
        <taxon>Hypocreales</taxon>
        <taxon>Ophiocordycipitaceae</taxon>
        <taxon>Ophiocordyceps</taxon>
    </lineage>
</organism>
<evidence type="ECO:0000313" key="2">
    <source>
        <dbReference type="EMBL" id="KAF4595508.1"/>
    </source>
</evidence>
<keyword evidence="1" id="KW-0812">Transmembrane</keyword>